<sequence>MPRIRIGGPVRLLCFHACELYLKCFLRSNGATIVVLRDMGHDLHEMAIAAQAGGLAVKPDTLRRLAELAERNDYVRARYVVSDVQGDLKPRSALILTEKLRELVRLALKMDPFGNPS</sequence>
<protein>
    <recommendedName>
        <fullName evidence="3">HEPN domain-containing protein</fullName>
    </recommendedName>
</protein>
<dbReference type="Proteomes" id="UP000193083">
    <property type="component" value="Unassembled WGS sequence"/>
</dbReference>
<dbReference type="AlphaFoldDB" id="A0A1X7NSD6"/>
<evidence type="ECO:0000313" key="2">
    <source>
        <dbReference type="Proteomes" id="UP000193083"/>
    </source>
</evidence>
<keyword evidence="2" id="KW-1185">Reference proteome</keyword>
<gene>
    <name evidence="1" type="ORF">SAMN02982922_2331</name>
</gene>
<name>A0A1X7NSD6_9HYPH</name>
<accession>A0A1X7NSD6</accession>
<dbReference type="EMBL" id="FXBL01000004">
    <property type="protein sequence ID" value="SMH40472.1"/>
    <property type="molecule type" value="Genomic_DNA"/>
</dbReference>
<organism evidence="1 2">
    <name type="scientific">Mesorhizobium australicum</name>
    <dbReference type="NCBI Taxonomy" id="536018"/>
    <lineage>
        <taxon>Bacteria</taxon>
        <taxon>Pseudomonadati</taxon>
        <taxon>Pseudomonadota</taxon>
        <taxon>Alphaproteobacteria</taxon>
        <taxon>Hyphomicrobiales</taxon>
        <taxon>Phyllobacteriaceae</taxon>
        <taxon>Mesorhizobium</taxon>
    </lineage>
</organism>
<evidence type="ECO:0000313" key="1">
    <source>
        <dbReference type="EMBL" id="SMH40472.1"/>
    </source>
</evidence>
<reference evidence="1 2" key="1">
    <citation type="submission" date="2017-04" db="EMBL/GenBank/DDBJ databases">
        <authorList>
            <person name="Afonso C.L."/>
            <person name="Miller P.J."/>
            <person name="Scott M.A."/>
            <person name="Spackman E."/>
            <person name="Goraichik I."/>
            <person name="Dimitrov K.M."/>
            <person name="Suarez D.L."/>
            <person name="Swayne D.E."/>
        </authorList>
    </citation>
    <scope>NUCLEOTIDE SEQUENCE [LARGE SCALE GENOMIC DNA]</scope>
    <source>
        <strain evidence="1 2">B5P</strain>
    </source>
</reference>
<dbReference type="Gene3D" id="1.20.120.330">
    <property type="entry name" value="Nucleotidyltransferases domain 2"/>
    <property type="match status" value="1"/>
</dbReference>
<evidence type="ECO:0008006" key="3">
    <source>
        <dbReference type="Google" id="ProtNLM"/>
    </source>
</evidence>
<proteinExistence type="predicted"/>